<evidence type="ECO:0000313" key="1">
    <source>
        <dbReference type="EMBL" id="CBX98300.1"/>
    </source>
</evidence>
<organism evidence="2">
    <name type="scientific">Leptosphaeria maculans (strain JN3 / isolate v23.1.3 / race Av1-4-5-6-7-8)</name>
    <name type="common">Blackleg fungus</name>
    <name type="synonym">Phoma lingam</name>
    <dbReference type="NCBI Taxonomy" id="985895"/>
    <lineage>
        <taxon>Eukaryota</taxon>
        <taxon>Fungi</taxon>
        <taxon>Dikarya</taxon>
        <taxon>Ascomycota</taxon>
        <taxon>Pezizomycotina</taxon>
        <taxon>Dothideomycetes</taxon>
        <taxon>Pleosporomycetidae</taxon>
        <taxon>Pleosporales</taxon>
        <taxon>Pleosporineae</taxon>
        <taxon>Leptosphaeriaceae</taxon>
        <taxon>Plenodomus</taxon>
        <taxon>Plenodomus lingam/Leptosphaeria maculans species complex</taxon>
    </lineage>
</organism>
<dbReference type="VEuPathDB" id="FungiDB:LEMA_P097090.1"/>
<gene>
    <name evidence="1" type="ORF">LEMA_P097090.1</name>
</gene>
<dbReference type="Proteomes" id="UP000002668">
    <property type="component" value="Genome"/>
</dbReference>
<dbReference type="AlphaFoldDB" id="E5A3T7"/>
<dbReference type="InParanoid" id="E5A3T7"/>
<reference evidence="2" key="1">
    <citation type="journal article" date="2011" name="Nat. Commun.">
        <title>Effector diversification within compartments of the Leptosphaeria maculans genome affected by Repeat-Induced Point mutations.</title>
        <authorList>
            <person name="Rouxel T."/>
            <person name="Grandaubert J."/>
            <person name="Hane J.K."/>
            <person name="Hoede C."/>
            <person name="van de Wouw A.P."/>
            <person name="Couloux A."/>
            <person name="Dominguez V."/>
            <person name="Anthouard V."/>
            <person name="Bally P."/>
            <person name="Bourras S."/>
            <person name="Cozijnsen A.J."/>
            <person name="Ciuffetti L.M."/>
            <person name="Degrave A."/>
            <person name="Dilmaghani A."/>
            <person name="Duret L."/>
            <person name="Fudal I."/>
            <person name="Goodwin S.B."/>
            <person name="Gout L."/>
            <person name="Glaser N."/>
            <person name="Linglin J."/>
            <person name="Kema G.H.J."/>
            <person name="Lapalu N."/>
            <person name="Lawrence C.B."/>
            <person name="May K."/>
            <person name="Meyer M."/>
            <person name="Ollivier B."/>
            <person name="Poulain J."/>
            <person name="Schoch C.L."/>
            <person name="Simon A."/>
            <person name="Spatafora J.W."/>
            <person name="Stachowiak A."/>
            <person name="Turgeon B.G."/>
            <person name="Tyler B.M."/>
            <person name="Vincent D."/>
            <person name="Weissenbach J."/>
            <person name="Amselem J."/>
            <person name="Quesneville H."/>
            <person name="Oliver R.P."/>
            <person name="Wincker P."/>
            <person name="Balesdent M.-H."/>
            <person name="Howlett B.J."/>
        </authorList>
    </citation>
    <scope>NUCLEOTIDE SEQUENCE [LARGE SCALE GENOMIC DNA]</scope>
    <source>
        <strain evidence="2">JN3 / isolate v23.1.3 / race Av1-4-5-6-7-8</strain>
    </source>
</reference>
<name>E5A3T7_LEPMJ</name>
<dbReference type="EMBL" id="FP929133">
    <property type="protein sequence ID" value="CBX98300.1"/>
    <property type="molecule type" value="Genomic_DNA"/>
</dbReference>
<evidence type="ECO:0000313" key="2">
    <source>
        <dbReference type="Proteomes" id="UP000002668"/>
    </source>
</evidence>
<proteinExistence type="predicted"/>
<dbReference type="HOGENOM" id="CLU_1337717_0_0_1"/>
<keyword evidence="2" id="KW-1185">Reference proteome</keyword>
<sequence>MTGWMCGKDEQGKFKTGRNLVNSMVTFSAPVYSLSNIKYFVVQSRNGLSNATTPCGQSQTPTASDCFMSLQARRDGEDVSKLRVSLTTRRSVVAGSPSPESAKDHAVSWYREYYRVYQGHVLIRIWRRNPKPSLYTLIDFIREAFGYADERGILCDFTLHTITSLIVAYASPFTASIQQWKLQKEKGKLPHPLPESVVGLGGQGS</sequence>
<accession>E5A3T7</accession>
<protein>
    <submittedName>
        <fullName evidence="1">Predicted protein</fullName>
    </submittedName>
</protein>